<dbReference type="EMBL" id="KN846957">
    <property type="protein sequence ID" value="KIW71065.1"/>
    <property type="molecule type" value="Genomic_DNA"/>
</dbReference>
<dbReference type="EMBL" id="KN846957">
    <property type="protein sequence ID" value="KIW71066.1"/>
    <property type="molecule type" value="Genomic_DNA"/>
</dbReference>
<dbReference type="EMBL" id="KN846957">
    <property type="protein sequence ID" value="KIW71064.1"/>
    <property type="molecule type" value="Genomic_DNA"/>
</dbReference>
<gene>
    <name evidence="1" type="ORF">PV04_03277</name>
</gene>
<proteinExistence type="predicted"/>
<keyword evidence="2" id="KW-1185">Reference proteome</keyword>
<name>A0A0D2D0U7_9EURO</name>
<organism evidence="1 2">
    <name type="scientific">Phialophora macrospora</name>
    <dbReference type="NCBI Taxonomy" id="1851006"/>
    <lineage>
        <taxon>Eukaryota</taxon>
        <taxon>Fungi</taxon>
        <taxon>Dikarya</taxon>
        <taxon>Ascomycota</taxon>
        <taxon>Pezizomycotina</taxon>
        <taxon>Eurotiomycetes</taxon>
        <taxon>Chaetothyriomycetidae</taxon>
        <taxon>Chaetothyriales</taxon>
        <taxon>Herpotrichiellaceae</taxon>
        <taxon>Phialophora</taxon>
    </lineage>
</organism>
<evidence type="ECO:0000313" key="1">
    <source>
        <dbReference type="EMBL" id="KIW71066.1"/>
    </source>
</evidence>
<dbReference type="AlphaFoldDB" id="A0A0D2D0U7"/>
<dbReference type="HOGENOM" id="CLU_1844828_0_0_1"/>
<reference evidence="1 2" key="1">
    <citation type="submission" date="2015-01" db="EMBL/GenBank/DDBJ databases">
        <title>The Genome Sequence of Capronia semiimmersa CBS27337.</title>
        <authorList>
            <consortium name="The Broad Institute Genomics Platform"/>
            <person name="Cuomo C."/>
            <person name="de Hoog S."/>
            <person name="Gorbushina A."/>
            <person name="Stielow B."/>
            <person name="Teixiera M."/>
            <person name="Abouelleil A."/>
            <person name="Chapman S.B."/>
            <person name="Priest M."/>
            <person name="Young S.K."/>
            <person name="Wortman J."/>
            <person name="Nusbaum C."/>
            <person name="Birren B."/>
        </authorList>
    </citation>
    <scope>NUCLEOTIDE SEQUENCE [LARGE SCALE GENOMIC DNA]</scope>
    <source>
        <strain evidence="1 2">CBS 27337</strain>
    </source>
</reference>
<dbReference type="Proteomes" id="UP000054266">
    <property type="component" value="Unassembled WGS sequence"/>
</dbReference>
<sequence>MFLQAVEETPIGCHHRVASQAIQILDPEVEKFGQTEGARSCLPFFRSRLLEEVWTSLWALSKFTFWLVESCSSLPWNMMSAAGVWHILSKRSSVIYPVTCSAPRAPRLPIGFHQTSRGSSTVRKGNHQANTRIFALPIS</sequence>
<evidence type="ECO:0000313" key="2">
    <source>
        <dbReference type="Proteomes" id="UP000054266"/>
    </source>
</evidence>
<protein>
    <submittedName>
        <fullName evidence="1">Uncharacterized protein</fullName>
    </submittedName>
</protein>
<dbReference type="EMBL" id="KN846957">
    <property type="protein sequence ID" value="KIW71063.1"/>
    <property type="molecule type" value="Genomic_DNA"/>
</dbReference>
<accession>A0A0D2D0U7</accession>